<comment type="caution">
    <text evidence="1">The sequence shown here is derived from an EMBL/GenBank/DDBJ whole genome shotgun (WGS) entry which is preliminary data.</text>
</comment>
<reference evidence="1" key="1">
    <citation type="submission" date="2023-03" db="EMBL/GenBank/DDBJ databases">
        <title>Cellulosimicrobium cellulans NBRC 103059.</title>
        <authorList>
            <person name="Ichikawa N."/>
            <person name="Sato H."/>
            <person name="Tonouchi N."/>
        </authorList>
    </citation>
    <scope>NUCLEOTIDE SEQUENCE</scope>
    <source>
        <strain evidence="1">NBRC 103059</strain>
    </source>
</reference>
<gene>
    <name evidence="1" type="ORF">Ccel01_01170</name>
</gene>
<evidence type="ECO:0000313" key="2">
    <source>
        <dbReference type="Proteomes" id="UP001165168"/>
    </source>
</evidence>
<dbReference type="Proteomes" id="UP001165168">
    <property type="component" value="Unassembled WGS sequence"/>
</dbReference>
<evidence type="ECO:0000313" key="1">
    <source>
        <dbReference type="EMBL" id="GLY55515.1"/>
    </source>
</evidence>
<dbReference type="AlphaFoldDB" id="A0AAV5P2J6"/>
<name>A0AAV5P2J6_CELCE</name>
<sequence length="60" mass="7250">MSDRQGAWETGTTMSTHIDPTFDADLEYRAERLRADLRHNEPALLHWWRGRRRRHDHPAR</sequence>
<dbReference type="EMBL" id="BSTG01000001">
    <property type="protein sequence ID" value="GLY55515.1"/>
    <property type="molecule type" value="Genomic_DNA"/>
</dbReference>
<proteinExistence type="predicted"/>
<protein>
    <recommendedName>
        <fullName evidence="3">DUF3040 domain-containing protein</fullName>
    </recommendedName>
</protein>
<accession>A0AAV5P2J6</accession>
<organism evidence="1 2">
    <name type="scientific">Cellulosimicrobium cellulans</name>
    <name type="common">Arthrobacter luteus</name>
    <dbReference type="NCBI Taxonomy" id="1710"/>
    <lineage>
        <taxon>Bacteria</taxon>
        <taxon>Bacillati</taxon>
        <taxon>Actinomycetota</taxon>
        <taxon>Actinomycetes</taxon>
        <taxon>Micrococcales</taxon>
        <taxon>Promicromonosporaceae</taxon>
        <taxon>Cellulosimicrobium</taxon>
    </lineage>
</organism>
<evidence type="ECO:0008006" key="3">
    <source>
        <dbReference type="Google" id="ProtNLM"/>
    </source>
</evidence>